<reference evidence="1 2" key="1">
    <citation type="submission" date="2022-05" db="EMBL/GenBank/DDBJ databases">
        <authorList>
            <consortium name="Genoscope - CEA"/>
            <person name="William W."/>
        </authorList>
    </citation>
    <scope>NUCLEOTIDE SEQUENCE [LARGE SCALE GENOMIC DNA]</scope>
</reference>
<evidence type="ECO:0000313" key="2">
    <source>
        <dbReference type="Proteomes" id="UP001159405"/>
    </source>
</evidence>
<name>A0ABN8SCA7_9CNID</name>
<protein>
    <submittedName>
        <fullName evidence="1">Uncharacterized protein</fullName>
    </submittedName>
</protein>
<accession>A0ABN8SCA7</accession>
<proteinExistence type="predicted"/>
<evidence type="ECO:0000313" key="1">
    <source>
        <dbReference type="EMBL" id="CAH3187917.1"/>
    </source>
</evidence>
<feature type="non-terminal residue" evidence="1">
    <location>
        <position position="1"/>
    </location>
</feature>
<dbReference type="Gene3D" id="1.10.10.60">
    <property type="entry name" value="Homeodomain-like"/>
    <property type="match status" value="1"/>
</dbReference>
<keyword evidence="2" id="KW-1185">Reference proteome</keyword>
<comment type="caution">
    <text evidence="1">The sequence shown here is derived from an EMBL/GenBank/DDBJ whole genome shotgun (WGS) entry which is preliminary data.</text>
</comment>
<gene>
    <name evidence="1" type="ORF">PLOB_00038538</name>
</gene>
<dbReference type="EMBL" id="CALNXK010000577">
    <property type="protein sequence ID" value="CAH3187917.1"/>
    <property type="molecule type" value="Genomic_DNA"/>
</dbReference>
<organism evidence="1 2">
    <name type="scientific">Porites lobata</name>
    <dbReference type="NCBI Taxonomy" id="104759"/>
    <lineage>
        <taxon>Eukaryota</taxon>
        <taxon>Metazoa</taxon>
        <taxon>Cnidaria</taxon>
        <taxon>Anthozoa</taxon>
        <taxon>Hexacorallia</taxon>
        <taxon>Scleractinia</taxon>
        <taxon>Fungiina</taxon>
        <taxon>Poritidae</taxon>
        <taxon>Porites</taxon>
    </lineage>
</organism>
<dbReference type="Proteomes" id="UP001159405">
    <property type="component" value="Unassembled WGS sequence"/>
</dbReference>
<sequence>SDWFAAEKSTKDRIREPGRTLTEEEITIDVDHPPVEALGTDFSSNIYSLAKRTSANLVIIAVSGLMLQLKAKELSDDPSFKAFHGWYEKWKRHHFVSMQTKTTPGTMIACG</sequence>